<sequence length="99" mass="11559">MKLQMHSIHFDADRKLIDFIQRKADKLDTFHGRIIDGEVTMRLTKDETQENKLVELKIRIPGQQLFSREQAKSFEAATDMVVDAMKRQLTKHKAKIVAH</sequence>
<gene>
    <name evidence="1" type="primary">raiA</name>
    <name evidence="1" type="ORF">Q0590_01525</name>
</gene>
<comment type="caution">
    <text evidence="1">The sequence shown here is derived from an EMBL/GenBank/DDBJ whole genome shotgun (WGS) entry which is preliminary data.</text>
</comment>
<proteinExistence type="predicted"/>
<accession>A0ABT8QYJ1</accession>
<dbReference type="Pfam" id="PF02482">
    <property type="entry name" value="Ribosomal_S30AE"/>
    <property type="match status" value="1"/>
</dbReference>
<dbReference type="NCBIfam" id="TIGR00741">
    <property type="entry name" value="yfiA"/>
    <property type="match status" value="1"/>
</dbReference>
<protein>
    <submittedName>
        <fullName evidence="1">Ribosome-associated translation inhibitor RaiA</fullName>
    </submittedName>
</protein>
<dbReference type="RefSeq" id="WP_302035708.1">
    <property type="nucleotide sequence ID" value="NZ_JAUKPO010000001.1"/>
</dbReference>
<dbReference type="InterPro" id="IPR036567">
    <property type="entry name" value="RHF-like"/>
</dbReference>
<dbReference type="InterPro" id="IPR003489">
    <property type="entry name" value="RHF/RaiA"/>
</dbReference>
<evidence type="ECO:0000313" key="2">
    <source>
        <dbReference type="Proteomes" id="UP001168528"/>
    </source>
</evidence>
<evidence type="ECO:0000313" key="1">
    <source>
        <dbReference type="EMBL" id="MDO1444907.1"/>
    </source>
</evidence>
<dbReference type="EMBL" id="JAUKPO010000001">
    <property type="protein sequence ID" value="MDO1444907.1"/>
    <property type="molecule type" value="Genomic_DNA"/>
</dbReference>
<dbReference type="Proteomes" id="UP001168528">
    <property type="component" value="Unassembled WGS sequence"/>
</dbReference>
<reference evidence="1" key="1">
    <citation type="submission" date="2023-07" db="EMBL/GenBank/DDBJ databases">
        <title>The genome sequence of Rhodocytophaga aerolata KACC 12507.</title>
        <authorList>
            <person name="Zhang X."/>
        </authorList>
    </citation>
    <scope>NUCLEOTIDE SEQUENCE</scope>
    <source>
        <strain evidence="1">KACC 12507</strain>
    </source>
</reference>
<dbReference type="CDD" id="cd00552">
    <property type="entry name" value="RaiA"/>
    <property type="match status" value="1"/>
</dbReference>
<dbReference type="SUPFAM" id="SSF69754">
    <property type="entry name" value="Ribosome binding protein Y (YfiA homologue)"/>
    <property type="match status" value="1"/>
</dbReference>
<keyword evidence="2" id="KW-1185">Reference proteome</keyword>
<organism evidence="1 2">
    <name type="scientific">Rhodocytophaga aerolata</name>
    <dbReference type="NCBI Taxonomy" id="455078"/>
    <lineage>
        <taxon>Bacteria</taxon>
        <taxon>Pseudomonadati</taxon>
        <taxon>Bacteroidota</taxon>
        <taxon>Cytophagia</taxon>
        <taxon>Cytophagales</taxon>
        <taxon>Rhodocytophagaceae</taxon>
        <taxon>Rhodocytophaga</taxon>
    </lineage>
</organism>
<name>A0ABT8QYJ1_9BACT</name>
<dbReference type="Gene3D" id="3.30.160.100">
    <property type="entry name" value="Ribosome hibernation promotion factor-like"/>
    <property type="match status" value="1"/>
</dbReference>